<sequence length="282" mass="30910">MFRALPKSLLLAIVALLLTNVVLARAAPEEEDGVARFSSDEADELYAAPDTAAGGPQYVSRVLFLNVSSQSFPSFPAGSKAHVVVAFQNSDNDDPQVVFLVIGLLQPPQQYHTVIQNFSAVRQARKVRRSETVSMHYTFTADPRLEPGEYNLVLGLYVQNSATNQTYFVTAFNSTIILEEPLGTDPRMVLTYLTLLAIFACIAYVAANKLGLVKMIKTMMHSKAGSSWNGTGAKHVEMGTGGTSYDPAYINAEHQRYRDEVLRQKSSAPHSRHASASPKKKN</sequence>
<evidence type="ECO:0000256" key="8">
    <source>
        <dbReference type="SAM" id="Phobius"/>
    </source>
</evidence>
<dbReference type="OrthoDB" id="1926781at2759"/>
<evidence type="ECO:0000256" key="7">
    <source>
        <dbReference type="SAM" id="MobiDB-lite"/>
    </source>
</evidence>
<feature type="chain" id="PRO_5032991303" description="Signal sequence receptor subunit alpha" evidence="9">
    <location>
        <begin position="27"/>
        <end position="282"/>
    </location>
</feature>
<dbReference type="KEGG" id="lmat:92512948"/>
<evidence type="ECO:0000256" key="5">
    <source>
        <dbReference type="ARBA" id="ARBA00022989"/>
    </source>
</evidence>
<comment type="subcellular location">
    <subcellularLocation>
        <location evidence="1">Endoplasmic reticulum membrane</location>
        <topology evidence="1">Single-pass type I membrane protein</topology>
    </subcellularLocation>
</comment>
<reference evidence="11" key="1">
    <citation type="journal article" date="2021" name="Microbiol. Resour. Announc.">
        <title>LGAAP: Leishmaniinae Genome Assembly and Annotation Pipeline.</title>
        <authorList>
            <person name="Almutairi H."/>
            <person name="Urbaniak M.D."/>
            <person name="Bates M.D."/>
            <person name="Jariyapan N."/>
            <person name="Kwakye-Nuako G."/>
            <person name="Thomaz-Soccol V."/>
            <person name="Al-Salem W.S."/>
            <person name="Dillon R.J."/>
            <person name="Bates P.A."/>
            <person name="Gatherer D."/>
        </authorList>
    </citation>
    <scope>NUCLEOTIDE SEQUENCE [LARGE SCALE GENOMIC DNA]</scope>
</reference>
<evidence type="ECO:0000256" key="2">
    <source>
        <dbReference type="ARBA" id="ARBA00022692"/>
    </source>
</evidence>
<keyword evidence="6 8" id="KW-0472">Membrane</keyword>
<dbReference type="EMBL" id="JAFEUZ010000022">
    <property type="protein sequence ID" value="KAG5479029.1"/>
    <property type="molecule type" value="Genomic_DNA"/>
</dbReference>
<keyword evidence="2 8" id="KW-0812">Transmembrane</keyword>
<evidence type="ECO:0000256" key="6">
    <source>
        <dbReference type="ARBA" id="ARBA00023136"/>
    </source>
</evidence>
<keyword evidence="3 9" id="KW-0732">Signal</keyword>
<keyword evidence="5 8" id="KW-1133">Transmembrane helix</keyword>
<dbReference type="GeneID" id="92512948"/>
<protein>
    <recommendedName>
        <fullName evidence="12">Signal sequence receptor subunit alpha</fullName>
    </recommendedName>
</protein>
<dbReference type="Pfam" id="PF03896">
    <property type="entry name" value="TRAP_alpha"/>
    <property type="match status" value="1"/>
</dbReference>
<dbReference type="GO" id="GO:0005789">
    <property type="term" value="C:endoplasmic reticulum membrane"/>
    <property type="evidence" value="ECO:0007669"/>
    <property type="project" value="UniProtKB-SubCell"/>
</dbReference>
<dbReference type="Proteomes" id="UP000673552">
    <property type="component" value="Unassembled WGS sequence"/>
</dbReference>
<feature type="transmembrane region" description="Helical" evidence="8">
    <location>
        <begin position="189"/>
        <end position="207"/>
    </location>
</feature>
<dbReference type="PANTHER" id="PTHR12924">
    <property type="entry name" value="TRANSLOCON-ASSOCIATED PROTEIN, ALPHA SUBUNIT"/>
    <property type="match status" value="1"/>
</dbReference>
<gene>
    <name evidence="10" type="ORF">LSCM1_02872</name>
</gene>
<name>A0A836KKG9_9TRYP</name>
<comment type="caution">
    <text evidence="10">The sequence shown here is derived from an EMBL/GenBank/DDBJ whole genome shotgun (WGS) entry which is preliminary data.</text>
</comment>
<dbReference type="AlphaFoldDB" id="A0A836KKG9"/>
<dbReference type="RefSeq" id="XP_067178748.1">
    <property type="nucleotide sequence ID" value="XM_067320436.1"/>
</dbReference>
<evidence type="ECO:0000313" key="11">
    <source>
        <dbReference type="Proteomes" id="UP000673552"/>
    </source>
</evidence>
<evidence type="ECO:0000256" key="3">
    <source>
        <dbReference type="ARBA" id="ARBA00022729"/>
    </source>
</evidence>
<evidence type="ECO:0000256" key="4">
    <source>
        <dbReference type="ARBA" id="ARBA00022824"/>
    </source>
</evidence>
<accession>A0A836KKG9</accession>
<evidence type="ECO:0000256" key="9">
    <source>
        <dbReference type="SAM" id="SignalP"/>
    </source>
</evidence>
<dbReference type="PANTHER" id="PTHR12924:SF0">
    <property type="entry name" value="TRANSLOCON-ASSOCIATED PROTEIN SUBUNIT ALPHA"/>
    <property type="match status" value="1"/>
</dbReference>
<proteinExistence type="predicted"/>
<dbReference type="InterPro" id="IPR005595">
    <property type="entry name" value="TRAP_alpha"/>
</dbReference>
<evidence type="ECO:0000256" key="1">
    <source>
        <dbReference type="ARBA" id="ARBA00004115"/>
    </source>
</evidence>
<evidence type="ECO:0008006" key="12">
    <source>
        <dbReference type="Google" id="ProtNLM"/>
    </source>
</evidence>
<evidence type="ECO:0000313" key="10">
    <source>
        <dbReference type="EMBL" id="KAG5479029.1"/>
    </source>
</evidence>
<reference evidence="11" key="2">
    <citation type="journal article" date="2021" name="Sci. Data">
        <title>Chromosome-scale genome sequencing, assembly and annotation of six genomes from subfamily Leishmaniinae.</title>
        <authorList>
            <person name="Almutairi H."/>
            <person name="Urbaniak M.D."/>
            <person name="Bates M.D."/>
            <person name="Jariyapan N."/>
            <person name="Kwakye-Nuako G."/>
            <person name="Thomaz Soccol V."/>
            <person name="Al-Salem W.S."/>
            <person name="Dillon R.J."/>
            <person name="Bates P.A."/>
            <person name="Gatherer D."/>
        </authorList>
    </citation>
    <scope>NUCLEOTIDE SEQUENCE [LARGE SCALE GENOMIC DNA]</scope>
</reference>
<keyword evidence="4" id="KW-0256">Endoplasmic reticulum</keyword>
<keyword evidence="11" id="KW-1185">Reference proteome</keyword>
<feature type="compositionally biased region" description="Basic residues" evidence="7">
    <location>
        <begin position="270"/>
        <end position="282"/>
    </location>
</feature>
<feature type="region of interest" description="Disordered" evidence="7">
    <location>
        <begin position="260"/>
        <end position="282"/>
    </location>
</feature>
<feature type="signal peptide" evidence="9">
    <location>
        <begin position="1"/>
        <end position="26"/>
    </location>
</feature>
<organism evidence="10 11">
    <name type="scientific">Leishmania martiniquensis</name>
    <dbReference type="NCBI Taxonomy" id="1580590"/>
    <lineage>
        <taxon>Eukaryota</taxon>
        <taxon>Discoba</taxon>
        <taxon>Euglenozoa</taxon>
        <taxon>Kinetoplastea</taxon>
        <taxon>Metakinetoplastina</taxon>
        <taxon>Trypanosomatida</taxon>
        <taxon>Trypanosomatidae</taxon>
        <taxon>Leishmaniinae</taxon>
        <taxon>Leishmania</taxon>
    </lineage>
</organism>